<name>A0A448ZEP9_9STRA</name>
<organism evidence="1 2">
    <name type="scientific">Pseudo-nitzschia multistriata</name>
    <dbReference type="NCBI Taxonomy" id="183589"/>
    <lineage>
        <taxon>Eukaryota</taxon>
        <taxon>Sar</taxon>
        <taxon>Stramenopiles</taxon>
        <taxon>Ochrophyta</taxon>
        <taxon>Bacillariophyta</taxon>
        <taxon>Bacillariophyceae</taxon>
        <taxon>Bacillariophycidae</taxon>
        <taxon>Bacillariales</taxon>
        <taxon>Bacillariaceae</taxon>
        <taxon>Pseudo-nitzschia</taxon>
    </lineage>
</organism>
<sequence length="179" mass="18693">MAKRSSLTFRASFVLGASVPANSVRVDESSPIGPVRMPVTSFHFFVSTSGGILARAPVAFSIRSTSLAESMPLPAMTSGKAMLASTPAVAEAAEGKAGNEAAAQRLPIAAKIASRRDSSSDEATTWLSAWLSSSSSSGHRHLRLFLGPTASVLGNGNFSESQADNREELCVCVFAFLLD</sequence>
<dbReference type="EMBL" id="CAACVS010000284">
    <property type="protein sequence ID" value="VEU40495.1"/>
    <property type="molecule type" value="Genomic_DNA"/>
</dbReference>
<evidence type="ECO:0000313" key="2">
    <source>
        <dbReference type="Proteomes" id="UP000291116"/>
    </source>
</evidence>
<evidence type="ECO:0000313" key="1">
    <source>
        <dbReference type="EMBL" id="VEU40495.1"/>
    </source>
</evidence>
<gene>
    <name evidence="1" type="ORF">PSNMU_V1.4_AUG-EV-PASAV3_0073830</name>
</gene>
<accession>A0A448ZEP9</accession>
<reference evidence="1 2" key="1">
    <citation type="submission" date="2019-01" db="EMBL/GenBank/DDBJ databases">
        <authorList>
            <person name="Ferrante I. M."/>
        </authorList>
    </citation>
    <scope>NUCLEOTIDE SEQUENCE [LARGE SCALE GENOMIC DNA]</scope>
    <source>
        <strain evidence="1 2">B856</strain>
    </source>
</reference>
<keyword evidence="2" id="KW-1185">Reference proteome</keyword>
<proteinExistence type="predicted"/>
<dbReference type="Proteomes" id="UP000291116">
    <property type="component" value="Unassembled WGS sequence"/>
</dbReference>
<dbReference type="AlphaFoldDB" id="A0A448ZEP9"/>
<protein>
    <submittedName>
        <fullName evidence="1">Uncharacterized protein</fullName>
    </submittedName>
</protein>